<dbReference type="Proteomes" id="UP001457282">
    <property type="component" value="Unassembled WGS sequence"/>
</dbReference>
<name>A0AAW1WWA1_RUBAR</name>
<keyword evidence="2" id="KW-1185">Reference proteome</keyword>
<dbReference type="AlphaFoldDB" id="A0AAW1WWA1"/>
<evidence type="ECO:0000313" key="2">
    <source>
        <dbReference type="Proteomes" id="UP001457282"/>
    </source>
</evidence>
<evidence type="ECO:0000313" key="1">
    <source>
        <dbReference type="EMBL" id="KAK9928882.1"/>
    </source>
</evidence>
<accession>A0AAW1WWA1</accession>
<comment type="caution">
    <text evidence="1">The sequence shown here is derived from an EMBL/GenBank/DDBJ whole genome shotgun (WGS) entry which is preliminary data.</text>
</comment>
<sequence>MPYGHPEPQAHTIRASLALDLHYPGTTGIPSFKFALTRHPSYVLAPYGHPELRACPNRALELRAHALPASQSLHSL</sequence>
<dbReference type="EMBL" id="JBEDUW010000005">
    <property type="protein sequence ID" value="KAK9928882.1"/>
    <property type="molecule type" value="Genomic_DNA"/>
</dbReference>
<protein>
    <submittedName>
        <fullName evidence="1">Uncharacterized protein</fullName>
    </submittedName>
</protein>
<proteinExistence type="predicted"/>
<organism evidence="1 2">
    <name type="scientific">Rubus argutus</name>
    <name type="common">Southern blackberry</name>
    <dbReference type="NCBI Taxonomy" id="59490"/>
    <lineage>
        <taxon>Eukaryota</taxon>
        <taxon>Viridiplantae</taxon>
        <taxon>Streptophyta</taxon>
        <taxon>Embryophyta</taxon>
        <taxon>Tracheophyta</taxon>
        <taxon>Spermatophyta</taxon>
        <taxon>Magnoliopsida</taxon>
        <taxon>eudicotyledons</taxon>
        <taxon>Gunneridae</taxon>
        <taxon>Pentapetalae</taxon>
        <taxon>rosids</taxon>
        <taxon>fabids</taxon>
        <taxon>Rosales</taxon>
        <taxon>Rosaceae</taxon>
        <taxon>Rosoideae</taxon>
        <taxon>Rosoideae incertae sedis</taxon>
        <taxon>Rubus</taxon>
    </lineage>
</organism>
<reference evidence="1 2" key="1">
    <citation type="journal article" date="2023" name="G3 (Bethesda)">
        <title>A chromosome-length genome assembly and annotation of blackberry (Rubus argutus, cv. 'Hillquist').</title>
        <authorList>
            <person name="Bruna T."/>
            <person name="Aryal R."/>
            <person name="Dudchenko O."/>
            <person name="Sargent D.J."/>
            <person name="Mead D."/>
            <person name="Buti M."/>
            <person name="Cavallini A."/>
            <person name="Hytonen T."/>
            <person name="Andres J."/>
            <person name="Pham M."/>
            <person name="Weisz D."/>
            <person name="Mascagni F."/>
            <person name="Usai G."/>
            <person name="Natali L."/>
            <person name="Bassil N."/>
            <person name="Fernandez G.E."/>
            <person name="Lomsadze A."/>
            <person name="Armour M."/>
            <person name="Olukolu B."/>
            <person name="Poorten T."/>
            <person name="Britton C."/>
            <person name="Davik J."/>
            <person name="Ashrafi H."/>
            <person name="Aiden E.L."/>
            <person name="Borodovsky M."/>
            <person name="Worthington M."/>
        </authorList>
    </citation>
    <scope>NUCLEOTIDE SEQUENCE [LARGE SCALE GENOMIC DNA]</scope>
    <source>
        <strain evidence="1">PI 553951</strain>
    </source>
</reference>
<gene>
    <name evidence="1" type="ORF">M0R45_026000</name>
</gene>